<dbReference type="InterPro" id="IPR008962">
    <property type="entry name" value="PapD-like_sf"/>
</dbReference>
<dbReference type="Proteomes" id="UP000317572">
    <property type="component" value="Plasmid p2-125"/>
</dbReference>
<keyword evidence="11" id="KW-0614">Plasmid</keyword>
<name>A0A515D5X4_SERLI</name>
<evidence type="ECO:0000256" key="7">
    <source>
        <dbReference type="RuleBase" id="RU003918"/>
    </source>
</evidence>
<evidence type="ECO:0000256" key="2">
    <source>
        <dbReference type="ARBA" id="ARBA00007399"/>
    </source>
</evidence>
<dbReference type="AlphaFoldDB" id="A0A515D5X4"/>
<evidence type="ECO:0000259" key="9">
    <source>
        <dbReference type="Pfam" id="PF00345"/>
    </source>
</evidence>
<comment type="similarity">
    <text evidence="2 7">Belongs to the periplasmic pilus chaperone family.</text>
</comment>
<keyword evidence="4 8" id="KW-0732">Signal</keyword>
<evidence type="ECO:0000256" key="6">
    <source>
        <dbReference type="ARBA" id="ARBA00023186"/>
    </source>
</evidence>
<dbReference type="GO" id="GO:0071555">
    <property type="term" value="P:cell wall organization"/>
    <property type="evidence" value="ECO:0007669"/>
    <property type="project" value="InterPro"/>
</dbReference>
<evidence type="ECO:0000313" key="12">
    <source>
        <dbReference type="Proteomes" id="UP000317572"/>
    </source>
</evidence>
<dbReference type="PANTHER" id="PTHR30251">
    <property type="entry name" value="PILUS ASSEMBLY CHAPERONE"/>
    <property type="match status" value="1"/>
</dbReference>
<evidence type="ECO:0000259" key="10">
    <source>
        <dbReference type="Pfam" id="PF02753"/>
    </source>
</evidence>
<feature type="signal peptide" evidence="8">
    <location>
        <begin position="1"/>
        <end position="29"/>
    </location>
</feature>
<keyword evidence="5" id="KW-0574">Periplasm</keyword>
<dbReference type="SUPFAM" id="SSF49584">
    <property type="entry name" value="Periplasmic chaperone C-domain"/>
    <property type="match status" value="1"/>
</dbReference>
<feature type="chain" id="PRO_5021837414" evidence="8">
    <location>
        <begin position="30"/>
        <end position="234"/>
    </location>
</feature>
<evidence type="ECO:0000313" key="11">
    <source>
        <dbReference type="EMBL" id="QDL35805.1"/>
    </source>
</evidence>
<gene>
    <name evidence="11" type="ORF">EGO53_28955</name>
</gene>
<dbReference type="FunFam" id="2.60.40.10:FF:000458">
    <property type="entry name" value="Molecular chaperone FimC"/>
    <property type="match status" value="1"/>
</dbReference>
<dbReference type="InterPro" id="IPR018046">
    <property type="entry name" value="Pili_assmbl_chaperone_CS"/>
</dbReference>
<dbReference type="InterPro" id="IPR013783">
    <property type="entry name" value="Ig-like_fold"/>
</dbReference>
<proteinExistence type="inferred from homology"/>
<keyword evidence="6 7" id="KW-0143">Chaperone</keyword>
<evidence type="ECO:0000256" key="8">
    <source>
        <dbReference type="SAM" id="SignalP"/>
    </source>
</evidence>
<dbReference type="PRINTS" id="PR00969">
    <property type="entry name" value="CHAPERONPILI"/>
</dbReference>
<dbReference type="InterPro" id="IPR036316">
    <property type="entry name" value="Pili_assmbl_chap_C_dom_sf"/>
</dbReference>
<evidence type="ECO:0000256" key="4">
    <source>
        <dbReference type="ARBA" id="ARBA00022729"/>
    </source>
</evidence>
<feature type="domain" description="Pili assembly chaperone C-terminal" evidence="10">
    <location>
        <begin position="173"/>
        <end position="226"/>
    </location>
</feature>
<dbReference type="InterPro" id="IPR016147">
    <property type="entry name" value="Pili_assmbl_chaperone_N"/>
</dbReference>
<dbReference type="InterPro" id="IPR016148">
    <property type="entry name" value="Pili_assmbl_chaperone_C"/>
</dbReference>
<feature type="domain" description="Pili assembly chaperone N-terminal" evidence="9">
    <location>
        <begin position="30"/>
        <end position="149"/>
    </location>
</feature>
<dbReference type="InterPro" id="IPR050643">
    <property type="entry name" value="Periplasmic_pilus_chap"/>
</dbReference>
<dbReference type="EMBL" id="CP033895">
    <property type="protein sequence ID" value="QDL35805.1"/>
    <property type="molecule type" value="Genomic_DNA"/>
</dbReference>
<sequence length="234" mass="25907">MKSMFVIKRGLLAGLLLTPMILLTPHAKAGVALGTTRVIYPAEQKQVKLAITNNDEKSANLIQSWVEDIEGVKDGQFVITPPLFAMHGKKESTLRIINSGSKQLPQDRETLYWLNVKAIPSMDPSKLSENTLQLAIISRIKLLYRPEKLALSPDQAADKLKFERKAGSLRLINPTPYYLTVTELRAGTHTLNNTMVPPMGQTDVSLPSDAGKEITYQTINDYGALTPPMKIVIQ</sequence>
<dbReference type="PANTHER" id="PTHR30251:SF11">
    <property type="entry name" value="CHAPERONE PROTEIN FIMC-RELATED"/>
    <property type="match status" value="1"/>
</dbReference>
<comment type="subcellular location">
    <subcellularLocation>
        <location evidence="1 7">Periplasm</location>
    </subcellularLocation>
</comment>
<geneLocation type="plasmid" evidence="11 12">
    <name>p2-125</name>
</geneLocation>
<dbReference type="Pfam" id="PF02753">
    <property type="entry name" value="PapD_C"/>
    <property type="match status" value="1"/>
</dbReference>
<dbReference type="InterPro" id="IPR001829">
    <property type="entry name" value="Pili_assmbl_chaperone_bac"/>
</dbReference>
<organism evidence="11 12">
    <name type="scientific">Serratia liquefaciens</name>
    <dbReference type="NCBI Taxonomy" id="614"/>
    <lineage>
        <taxon>Bacteria</taxon>
        <taxon>Pseudomonadati</taxon>
        <taxon>Pseudomonadota</taxon>
        <taxon>Gammaproteobacteria</taxon>
        <taxon>Enterobacterales</taxon>
        <taxon>Yersiniaceae</taxon>
        <taxon>Serratia</taxon>
    </lineage>
</organism>
<evidence type="ECO:0000256" key="3">
    <source>
        <dbReference type="ARBA" id="ARBA00022558"/>
    </source>
</evidence>
<dbReference type="Gene3D" id="2.60.40.10">
    <property type="entry name" value="Immunoglobulins"/>
    <property type="match status" value="2"/>
</dbReference>
<protein>
    <submittedName>
        <fullName evidence="11">Molecular chaperone FimC</fullName>
    </submittedName>
</protein>
<dbReference type="SUPFAM" id="SSF49354">
    <property type="entry name" value="PapD-like"/>
    <property type="match status" value="1"/>
</dbReference>
<dbReference type="Pfam" id="PF00345">
    <property type="entry name" value="PapD_N"/>
    <property type="match status" value="1"/>
</dbReference>
<evidence type="ECO:0000256" key="5">
    <source>
        <dbReference type="ARBA" id="ARBA00022764"/>
    </source>
</evidence>
<dbReference type="GO" id="GO:0030288">
    <property type="term" value="C:outer membrane-bounded periplasmic space"/>
    <property type="evidence" value="ECO:0007669"/>
    <property type="project" value="InterPro"/>
</dbReference>
<reference evidence="11 12" key="1">
    <citation type="submission" date="2018-11" db="EMBL/GenBank/DDBJ databases">
        <title>The first complete genome of Serratia liquefaciens isolated from metalophyte plant revel distinctness adaptive mechanisms in an extreme habitat.</title>
        <authorList>
            <person name="Caneschi W.L."/>
            <person name="Sanchez A.B."/>
            <person name="Felestrino E.B."/>
            <person name="Assis R.A.B."/>
            <person name="Lemes C.G.C."/>
            <person name="Cordeiro I.F."/>
            <person name="Fonseca N.P."/>
            <person name="Villa M."/>
            <person name="Vieira I.T."/>
            <person name="Moraes L.A."/>
            <person name="Kamino L.H.Y."/>
            <person name="do Carmo F."/>
            <person name="Garcia C.M."/>
            <person name="Almeida N.F."/>
            <person name="Silva R.S."/>
            <person name="Ferro J.A."/>
            <person name="Ferro M.I.T."/>
            <person name="Varani A.M."/>
            <person name="Ferreira R.M."/>
            <person name="dos Santos V.L."/>
            <person name="Silva U.C."/>
            <person name="Setubal J.C."/>
            <person name="Moreira L.M."/>
        </authorList>
    </citation>
    <scope>NUCLEOTIDE SEQUENCE [LARGE SCALE GENOMIC DNA]</scope>
    <source>
        <strain evidence="11 12">FG3</strain>
        <plasmid evidence="11 12">p2-125</plasmid>
    </source>
</reference>
<accession>A0A515D5X4</accession>
<keyword evidence="3" id="KW-1029">Fimbrium biogenesis</keyword>
<evidence type="ECO:0000256" key="1">
    <source>
        <dbReference type="ARBA" id="ARBA00004418"/>
    </source>
</evidence>
<dbReference type="PROSITE" id="PS00635">
    <property type="entry name" value="PILI_CHAPERONE"/>
    <property type="match status" value="1"/>
</dbReference>